<dbReference type="EMBL" id="CVRI01000063">
    <property type="protein sequence ID" value="CRL04232.1"/>
    <property type="molecule type" value="Genomic_DNA"/>
</dbReference>
<gene>
    <name evidence="1" type="ORF">CLUMA_CG017335</name>
</gene>
<keyword evidence="2" id="KW-1185">Reference proteome</keyword>
<evidence type="ECO:0000313" key="2">
    <source>
        <dbReference type="Proteomes" id="UP000183832"/>
    </source>
</evidence>
<dbReference type="Proteomes" id="UP000183832">
    <property type="component" value="Unassembled WGS sequence"/>
</dbReference>
<sequence>MIVICTRELWERHLRFDNDMSLKEKGSAQMKMRMEINEANFLVSDNLEHYSKAELTVKSLRHCQTK</sequence>
<protein>
    <submittedName>
        <fullName evidence="1">CLUMA_CG017335, isoform A</fullName>
    </submittedName>
</protein>
<accession>A0A1J1IVV2</accession>
<name>A0A1J1IVV2_9DIPT</name>
<organism evidence="1 2">
    <name type="scientific">Clunio marinus</name>
    <dbReference type="NCBI Taxonomy" id="568069"/>
    <lineage>
        <taxon>Eukaryota</taxon>
        <taxon>Metazoa</taxon>
        <taxon>Ecdysozoa</taxon>
        <taxon>Arthropoda</taxon>
        <taxon>Hexapoda</taxon>
        <taxon>Insecta</taxon>
        <taxon>Pterygota</taxon>
        <taxon>Neoptera</taxon>
        <taxon>Endopterygota</taxon>
        <taxon>Diptera</taxon>
        <taxon>Nematocera</taxon>
        <taxon>Chironomoidea</taxon>
        <taxon>Chironomidae</taxon>
        <taxon>Clunio</taxon>
    </lineage>
</organism>
<reference evidence="1 2" key="1">
    <citation type="submission" date="2015-04" db="EMBL/GenBank/DDBJ databases">
        <authorList>
            <person name="Syromyatnikov M.Y."/>
            <person name="Popov V.N."/>
        </authorList>
    </citation>
    <scope>NUCLEOTIDE SEQUENCE [LARGE SCALE GENOMIC DNA]</scope>
</reference>
<dbReference type="AlphaFoldDB" id="A0A1J1IVV2"/>
<evidence type="ECO:0000313" key="1">
    <source>
        <dbReference type="EMBL" id="CRL04232.1"/>
    </source>
</evidence>
<proteinExistence type="predicted"/>